<evidence type="ECO:0000256" key="6">
    <source>
        <dbReference type="SAM" id="SignalP"/>
    </source>
</evidence>
<proteinExistence type="predicted"/>
<evidence type="ECO:0000256" key="4">
    <source>
        <dbReference type="ARBA" id="ARBA00023002"/>
    </source>
</evidence>
<dbReference type="SUPFAM" id="SSF51905">
    <property type="entry name" value="FAD/NAD(P)-binding domain"/>
    <property type="match status" value="1"/>
</dbReference>
<dbReference type="InterPro" id="IPR050631">
    <property type="entry name" value="PheA/TfdB_FAD_monoxygenase"/>
</dbReference>
<dbReference type="PANTHER" id="PTHR43476:SF4">
    <property type="entry name" value="BLR0106 PROTEIN"/>
    <property type="match status" value="1"/>
</dbReference>
<accession>A0A9P8YCF4</accession>
<keyword evidence="2" id="KW-0285">Flavoprotein</keyword>
<keyword evidence="4" id="KW-0560">Oxidoreductase</keyword>
<dbReference type="Gene3D" id="3.30.70.2450">
    <property type="match status" value="1"/>
</dbReference>
<dbReference type="PANTHER" id="PTHR43476">
    <property type="entry name" value="3-(3-HYDROXY-PHENYL)PROPIONATE/3-HYDROXYCINNAMIC ACID HYDROXYLASE"/>
    <property type="match status" value="1"/>
</dbReference>
<comment type="pathway">
    <text evidence="1">Secondary metabolite biosynthesis.</text>
</comment>
<evidence type="ECO:0000313" key="8">
    <source>
        <dbReference type="EMBL" id="KAH7033749.1"/>
    </source>
</evidence>
<keyword evidence="5" id="KW-0520">NAD</keyword>
<dbReference type="EMBL" id="JAGTJQ010000004">
    <property type="protein sequence ID" value="KAH7033749.1"/>
    <property type="molecule type" value="Genomic_DNA"/>
</dbReference>
<protein>
    <recommendedName>
        <fullName evidence="7">FAD-binding domain-containing protein</fullName>
    </recommendedName>
</protein>
<evidence type="ECO:0000259" key="7">
    <source>
        <dbReference type="Pfam" id="PF01494"/>
    </source>
</evidence>
<dbReference type="GO" id="GO:0071949">
    <property type="term" value="F:FAD binding"/>
    <property type="evidence" value="ECO:0007669"/>
    <property type="project" value="InterPro"/>
</dbReference>
<dbReference type="GeneID" id="70177444"/>
<dbReference type="PRINTS" id="PR00420">
    <property type="entry name" value="RNGMNOXGNASE"/>
</dbReference>
<keyword evidence="6" id="KW-0732">Signal</keyword>
<dbReference type="RefSeq" id="XP_046014581.1">
    <property type="nucleotide sequence ID" value="XM_046147898.1"/>
</dbReference>
<dbReference type="InterPro" id="IPR002938">
    <property type="entry name" value="FAD-bd"/>
</dbReference>
<reference evidence="8" key="1">
    <citation type="journal article" date="2021" name="Nat. Commun.">
        <title>Genetic determinants of endophytism in the Arabidopsis root mycobiome.</title>
        <authorList>
            <person name="Mesny F."/>
            <person name="Miyauchi S."/>
            <person name="Thiergart T."/>
            <person name="Pickel B."/>
            <person name="Atanasova L."/>
            <person name="Karlsson M."/>
            <person name="Huettel B."/>
            <person name="Barry K.W."/>
            <person name="Haridas S."/>
            <person name="Chen C."/>
            <person name="Bauer D."/>
            <person name="Andreopoulos W."/>
            <person name="Pangilinan J."/>
            <person name="LaButti K."/>
            <person name="Riley R."/>
            <person name="Lipzen A."/>
            <person name="Clum A."/>
            <person name="Drula E."/>
            <person name="Henrissat B."/>
            <person name="Kohler A."/>
            <person name="Grigoriev I.V."/>
            <person name="Martin F.M."/>
            <person name="Hacquard S."/>
        </authorList>
    </citation>
    <scope>NUCLEOTIDE SEQUENCE</scope>
    <source>
        <strain evidence="8">MPI-CAGE-CH-0230</strain>
    </source>
</reference>
<sequence length="404" mass="44940">MKVIIVGAGPCGLLLAILLQKDGIDVTVLDGADKLDDQPRAILYGPSATVELERAGVFEQIRTEGYSPTSYSWRTPDSKRACKLSMHDVPESDVIRPAMMGLGRVIEILYDRATASGVPVTFQHLVTGLGQDEGKAWVDVQIGVDGHERLEADNIVGCDGGKSTIRRTLLGKDGFPGMTWDKQLISTNVYYDFDKYDWDDANFTMHPTNGFLAARITKDGLWRVTYSDTPGLAKEEYEKRLPMRYKEILPGHPEPDQYKFVSLSPYRVHQRCATKFRVGRFLLVGDAAHLCSPFGGLGLPGGIDDAGGLYDCLSGIHKGLADDTILDIYSAKRREKYLAIIDPTSAANIRRLFTENVEETIATDPIFELARKAETDRAFNYALARGDLSMQYDFTQHYREAIRS</sequence>
<comment type="caution">
    <text evidence="8">The sequence shown here is derived from an EMBL/GenBank/DDBJ whole genome shotgun (WGS) entry which is preliminary data.</text>
</comment>
<dbReference type="OrthoDB" id="10016252at2759"/>
<evidence type="ECO:0000313" key="9">
    <source>
        <dbReference type="Proteomes" id="UP000756346"/>
    </source>
</evidence>
<dbReference type="Pfam" id="PF01494">
    <property type="entry name" value="FAD_binding_3"/>
    <property type="match status" value="1"/>
</dbReference>
<feature type="chain" id="PRO_5040132328" description="FAD-binding domain-containing protein" evidence="6">
    <location>
        <begin position="17"/>
        <end position="404"/>
    </location>
</feature>
<keyword evidence="3" id="KW-0274">FAD</keyword>
<evidence type="ECO:0000256" key="1">
    <source>
        <dbReference type="ARBA" id="ARBA00005179"/>
    </source>
</evidence>
<dbReference type="InterPro" id="IPR036188">
    <property type="entry name" value="FAD/NAD-bd_sf"/>
</dbReference>
<feature type="domain" description="FAD-binding" evidence="7">
    <location>
        <begin position="2"/>
        <end position="337"/>
    </location>
</feature>
<organism evidence="8 9">
    <name type="scientific">Microdochium trichocladiopsis</name>
    <dbReference type="NCBI Taxonomy" id="1682393"/>
    <lineage>
        <taxon>Eukaryota</taxon>
        <taxon>Fungi</taxon>
        <taxon>Dikarya</taxon>
        <taxon>Ascomycota</taxon>
        <taxon>Pezizomycotina</taxon>
        <taxon>Sordariomycetes</taxon>
        <taxon>Xylariomycetidae</taxon>
        <taxon>Xylariales</taxon>
        <taxon>Microdochiaceae</taxon>
        <taxon>Microdochium</taxon>
    </lineage>
</organism>
<dbReference type="AlphaFoldDB" id="A0A9P8YCF4"/>
<name>A0A9P8YCF4_9PEZI</name>
<evidence type="ECO:0000256" key="3">
    <source>
        <dbReference type="ARBA" id="ARBA00022827"/>
    </source>
</evidence>
<evidence type="ECO:0000256" key="2">
    <source>
        <dbReference type="ARBA" id="ARBA00022630"/>
    </source>
</evidence>
<gene>
    <name evidence="8" type="ORF">B0I36DRAFT_111762</name>
</gene>
<feature type="signal peptide" evidence="6">
    <location>
        <begin position="1"/>
        <end position="16"/>
    </location>
</feature>
<evidence type="ECO:0000256" key="5">
    <source>
        <dbReference type="ARBA" id="ARBA00023027"/>
    </source>
</evidence>
<dbReference type="Gene3D" id="3.50.50.60">
    <property type="entry name" value="FAD/NAD(P)-binding domain"/>
    <property type="match status" value="1"/>
</dbReference>
<keyword evidence="9" id="KW-1185">Reference proteome</keyword>
<dbReference type="Proteomes" id="UP000756346">
    <property type="component" value="Unassembled WGS sequence"/>
</dbReference>
<dbReference type="GO" id="GO:0016491">
    <property type="term" value="F:oxidoreductase activity"/>
    <property type="evidence" value="ECO:0007669"/>
    <property type="project" value="UniProtKB-KW"/>
</dbReference>